<dbReference type="Proteomes" id="UP000010116">
    <property type="component" value="Unassembled WGS sequence"/>
</dbReference>
<accession>J4KSE3</accession>
<organism evidence="8 9">
    <name type="scientific">SAR86 cluster bacterium SAR86B</name>
    <dbReference type="NCBI Taxonomy" id="1123867"/>
    <lineage>
        <taxon>Bacteria</taxon>
        <taxon>Pseudomonadati</taxon>
        <taxon>Pseudomonadota</taxon>
        <taxon>Gammaproteobacteria</taxon>
        <taxon>SAR86 cluster</taxon>
    </lineage>
</organism>
<feature type="transmembrane region" description="Helical" evidence="6">
    <location>
        <begin position="743"/>
        <end position="767"/>
    </location>
</feature>
<feature type="transmembrane region" description="Helical" evidence="6">
    <location>
        <begin position="419"/>
        <end position="441"/>
    </location>
</feature>
<feature type="transmembrane region" description="Helical" evidence="6">
    <location>
        <begin position="375"/>
        <end position="398"/>
    </location>
</feature>
<proteinExistence type="predicted"/>
<dbReference type="AlphaFoldDB" id="J4KSE3"/>
<feature type="domain" description="SSD" evidence="7">
    <location>
        <begin position="672"/>
        <end position="800"/>
    </location>
</feature>
<evidence type="ECO:0000313" key="8">
    <source>
        <dbReference type="EMBL" id="EJP72554.1"/>
    </source>
</evidence>
<dbReference type="SUPFAM" id="SSF82866">
    <property type="entry name" value="Multidrug efflux transporter AcrB transmembrane domain"/>
    <property type="match status" value="2"/>
</dbReference>
<keyword evidence="3 6" id="KW-0812">Transmembrane</keyword>
<dbReference type="Pfam" id="PF03176">
    <property type="entry name" value="MMPL"/>
    <property type="match status" value="2"/>
</dbReference>
<dbReference type="PANTHER" id="PTHR33406:SF12">
    <property type="entry name" value="BLR2997 PROTEIN"/>
    <property type="match status" value="1"/>
</dbReference>
<dbReference type="InterPro" id="IPR000731">
    <property type="entry name" value="SSD"/>
</dbReference>
<feature type="transmembrane region" description="Helical" evidence="6">
    <location>
        <begin position="700"/>
        <end position="722"/>
    </location>
</feature>
<evidence type="ECO:0000313" key="9">
    <source>
        <dbReference type="Proteomes" id="UP000010116"/>
    </source>
</evidence>
<evidence type="ECO:0000256" key="3">
    <source>
        <dbReference type="ARBA" id="ARBA00022692"/>
    </source>
</evidence>
<evidence type="ECO:0000256" key="5">
    <source>
        <dbReference type="ARBA" id="ARBA00023136"/>
    </source>
</evidence>
<feature type="transmembrane region" description="Helical" evidence="6">
    <location>
        <begin position="648"/>
        <end position="667"/>
    </location>
</feature>
<feature type="transmembrane region" description="Helical" evidence="6">
    <location>
        <begin position="271"/>
        <end position="292"/>
    </location>
</feature>
<keyword evidence="5 6" id="KW-0472">Membrane</keyword>
<evidence type="ECO:0000259" key="7">
    <source>
        <dbReference type="PROSITE" id="PS50156"/>
    </source>
</evidence>
<feature type="transmembrane region" description="Helical" evidence="6">
    <location>
        <begin position="304"/>
        <end position="323"/>
    </location>
</feature>
<reference evidence="8 9" key="1">
    <citation type="journal article" date="2012" name="ISME J.">
        <title>Genomic insights to SAR86, an abundant and uncultivated marine bacterial lineage.</title>
        <authorList>
            <person name="Dupont C.L."/>
            <person name="Rusch D.B."/>
            <person name="Yooseph S."/>
            <person name="Lombardo M.J."/>
            <person name="Richter R.A."/>
            <person name="Valas R."/>
            <person name="Novotny M."/>
            <person name="Yee-Greenbaum J."/>
            <person name="Selengut J.D."/>
            <person name="Haft D.H."/>
            <person name="Halpern A.L."/>
            <person name="Lasken R.S."/>
            <person name="Nealson K."/>
            <person name="Friedman R."/>
            <person name="Venter J.C."/>
        </authorList>
    </citation>
    <scope>NUCLEOTIDE SEQUENCE [LARGE SCALE GENOMIC DNA]</scope>
</reference>
<evidence type="ECO:0000256" key="2">
    <source>
        <dbReference type="ARBA" id="ARBA00022475"/>
    </source>
</evidence>
<dbReference type="PANTHER" id="PTHR33406">
    <property type="entry name" value="MEMBRANE PROTEIN MJ1562-RELATED"/>
    <property type="match status" value="1"/>
</dbReference>
<sequence>MKFLNLIINNPYKIFISIFIISCLGINGIQNFKLDASSDALIIEDDKSLKVYRESAEIFGNNDFLFVVLDIKDEIFTKDTINYISKLKNDLSEIEGIESVLSIIDAPIFFQPSVGLTEVADNLKYLTDADVDLNEAKEEFLENPIYQNLILNSDGSITALQLILEDNKELNDLINKRYELKEAKNLYEYDLVNERISLLNQIESKKNELRIKKIRSIIDSNKEQGTIYLGGPSMIAVDIMSFINDDLIKFGAGVAVVFALMLFLFFKSMNLVFISLANAFLATYLTAAFLGYMEWKITVVSSNFIALLLILTISISVHLIVRLQELSTKMKPIDAVRESVNQMFIPCFFAALTTCVAFLSLITGDLKPVIEFGKMMSVGITFALLLTFLLIPSYLLIFKKFNVDNSTKSSKLNAYLASYSLAMNLSRYLFLGLFLVFVFGINQIRVENKFIDYFDQSTEIYKGMDLIDNELGGTAPLDIVIRKPNEEFNDDLVIDDDIFDDDLFEDDSSTASGYWWNIYSLNKLESIHDYLESQEEVGKVLSVASGLKLARKINDDKDLNDLELALLRSVLPEDIRDSLLYSYINEDDSVVRISARVIESKDNLSRNNFLINLKTALIEKFNLEESQFDITGLVVLYNNMLQSLFSSLLNSLIIVFTVIGIMFLLIFKSIKAMIIGLIPNIFVASSVIGMFGLLKIPLDIMTITVASISVGMAVDNTLHYMYRLKKELKQSNYDYKVSILNTHMSIGLAIRYTAITISAGFLILMLSNFKPTILFGVFTSFALLTSFIISLTLLPNLLLRFKLFNK</sequence>
<dbReference type="HOGENOM" id="CLU_008861_1_0_6"/>
<feature type="transmembrane region" description="Helical" evidence="6">
    <location>
        <begin position="247"/>
        <end position="266"/>
    </location>
</feature>
<gene>
    <name evidence="8" type="ORF">NT02SARS_0988</name>
</gene>
<protein>
    <submittedName>
        <fullName evidence="8">Integral membrane protein</fullName>
    </submittedName>
</protein>
<dbReference type="InterPro" id="IPR050545">
    <property type="entry name" value="Mycobact_MmpL"/>
</dbReference>
<comment type="subcellular location">
    <subcellularLocation>
        <location evidence="1">Cell membrane</location>
        <topology evidence="1">Multi-pass membrane protein</topology>
    </subcellularLocation>
</comment>
<dbReference type="PROSITE" id="PS50156">
    <property type="entry name" value="SSD"/>
    <property type="match status" value="1"/>
</dbReference>
<evidence type="ECO:0000256" key="4">
    <source>
        <dbReference type="ARBA" id="ARBA00022989"/>
    </source>
</evidence>
<dbReference type="EMBL" id="JH611190">
    <property type="protein sequence ID" value="EJP72554.1"/>
    <property type="molecule type" value="Genomic_DNA"/>
</dbReference>
<evidence type="ECO:0000256" key="1">
    <source>
        <dbReference type="ARBA" id="ARBA00004651"/>
    </source>
</evidence>
<name>J4KSE3_9GAMM</name>
<dbReference type="Gene3D" id="1.20.1640.10">
    <property type="entry name" value="Multidrug efflux transporter AcrB transmembrane domain"/>
    <property type="match status" value="2"/>
</dbReference>
<evidence type="ECO:0000256" key="6">
    <source>
        <dbReference type="SAM" id="Phobius"/>
    </source>
</evidence>
<dbReference type="InterPro" id="IPR004869">
    <property type="entry name" value="MMPL_dom"/>
</dbReference>
<keyword evidence="4 6" id="KW-1133">Transmembrane helix</keyword>
<feature type="transmembrane region" description="Helical" evidence="6">
    <location>
        <begin position="773"/>
        <end position="799"/>
    </location>
</feature>
<dbReference type="GO" id="GO:0005886">
    <property type="term" value="C:plasma membrane"/>
    <property type="evidence" value="ECO:0007669"/>
    <property type="project" value="UniProtKB-SubCell"/>
</dbReference>
<feature type="transmembrane region" description="Helical" evidence="6">
    <location>
        <begin position="343"/>
        <end position="363"/>
    </location>
</feature>
<keyword evidence="2" id="KW-1003">Cell membrane</keyword>
<feature type="transmembrane region" description="Helical" evidence="6">
    <location>
        <begin position="674"/>
        <end position="694"/>
    </location>
</feature>
<feature type="transmembrane region" description="Helical" evidence="6">
    <location>
        <begin position="12"/>
        <end position="29"/>
    </location>
</feature>